<feature type="domain" description="DUF6242" evidence="3">
    <location>
        <begin position="144"/>
        <end position="460"/>
    </location>
</feature>
<comment type="caution">
    <text evidence="4">The sequence shown here is derived from an EMBL/GenBank/DDBJ whole genome shotgun (WGS) entry which is preliminary data.</text>
</comment>
<sequence>MKQLKYLVISLFTLGLLVFNSCLSNSVTNYSDDARVYSFGIKSDSVPAFAKAKFTVDQTGGSAYKTNGLIYNADSLPFKTKLYGHFRAIPVISTYSSAAMFFNKKTYKSGDSIDFRTKQVLLNYAANGTDTLSYYVDVRVHQVEPDSIAWQLRTYPSYGSSETEQKAVYCNDQVMLFLNNGSAISMYSTTDAKSWNGGSTISTLPASASLQNMIVLNNVMYVIGDGQTIYSSTNGTSWNKITISSANQLKSLIAGYDNKLFAVMYDSSNNYYVETSSDGANWSVQYPIANIELNYNNGNKFNSFPISDFAATTFQPQTGSPKLMLIGGKDKAGSTVNSVYTYMAGTGQWMDFSTEIKADSFPASKNASLIWYDNRLMLWGGTNASGAIAKDTLLCSKTEGYIWTRRDTLVNFPKVLNYKTRTKASVVVDKYNRIFMIGGKDANGNFIKEAWVGRKNKLGFGLSAM</sequence>
<proteinExistence type="predicted"/>
<protein>
    <submittedName>
        <fullName evidence="4">Uncharacterized protein</fullName>
    </submittedName>
</protein>
<dbReference type="InterPro" id="IPR037293">
    <property type="entry name" value="Gal_Oxidase_central_sf"/>
</dbReference>
<dbReference type="SUPFAM" id="SSF117281">
    <property type="entry name" value="Kelch motif"/>
    <property type="match status" value="1"/>
</dbReference>
<dbReference type="Pfam" id="PF19755">
    <property type="entry name" value="DUF6242"/>
    <property type="match status" value="1"/>
</dbReference>
<evidence type="ECO:0000259" key="3">
    <source>
        <dbReference type="Pfam" id="PF25852"/>
    </source>
</evidence>
<evidence type="ECO:0000313" key="5">
    <source>
        <dbReference type="Proteomes" id="UP000076586"/>
    </source>
</evidence>
<dbReference type="Gene3D" id="2.130.10.80">
    <property type="entry name" value="Galactose oxidase/kelch, beta-propeller"/>
    <property type="match status" value="1"/>
</dbReference>
<evidence type="ECO:0000259" key="2">
    <source>
        <dbReference type="Pfam" id="PF19755"/>
    </source>
</evidence>
<dbReference type="InterPro" id="IPR015943">
    <property type="entry name" value="WD40/YVTN_repeat-like_dom_sf"/>
</dbReference>
<dbReference type="RefSeq" id="WP_068701197.1">
    <property type="nucleotide sequence ID" value="NZ_BDCR01000001.1"/>
</dbReference>
<keyword evidence="1" id="KW-0732">Signal</keyword>
<evidence type="ECO:0000313" key="4">
    <source>
        <dbReference type="EMBL" id="GAT61635.1"/>
    </source>
</evidence>
<dbReference type="InterPro" id="IPR058667">
    <property type="entry name" value="DUF6242_C"/>
</dbReference>
<dbReference type="Proteomes" id="UP000076586">
    <property type="component" value="Unassembled WGS sequence"/>
</dbReference>
<dbReference type="AlphaFoldDB" id="A0A161LCP0"/>
<keyword evidence="5" id="KW-1185">Reference proteome</keyword>
<name>A0A161LCP0_9BACT</name>
<feature type="signal peptide" evidence="1">
    <location>
        <begin position="1"/>
        <end position="24"/>
    </location>
</feature>
<feature type="domain" description="DUF6242" evidence="2">
    <location>
        <begin position="45"/>
        <end position="138"/>
    </location>
</feature>
<feature type="chain" id="PRO_5007823746" evidence="1">
    <location>
        <begin position="25"/>
        <end position="465"/>
    </location>
</feature>
<dbReference type="Pfam" id="PF25852">
    <property type="entry name" value="DUF6242_C"/>
    <property type="match status" value="1"/>
</dbReference>
<dbReference type="STRING" id="681398.PJIAN_1215"/>
<dbReference type="Gene3D" id="2.130.10.10">
    <property type="entry name" value="YVTN repeat-like/Quinoprotein amine dehydrogenase"/>
    <property type="match status" value="1"/>
</dbReference>
<accession>A0A161LCP0</accession>
<dbReference type="InterPro" id="IPR046209">
    <property type="entry name" value="DUF6242_N"/>
</dbReference>
<dbReference type="InterPro" id="IPR015915">
    <property type="entry name" value="Kelch-typ_b-propeller"/>
</dbReference>
<dbReference type="InterPro" id="IPR036278">
    <property type="entry name" value="Sialidase_sf"/>
</dbReference>
<gene>
    <name evidence="4" type="ORF">PJIAN_1215</name>
</gene>
<evidence type="ECO:0000256" key="1">
    <source>
        <dbReference type="SAM" id="SignalP"/>
    </source>
</evidence>
<organism evidence="4 5">
    <name type="scientific">Paludibacter jiangxiensis</name>
    <dbReference type="NCBI Taxonomy" id="681398"/>
    <lineage>
        <taxon>Bacteria</taxon>
        <taxon>Pseudomonadati</taxon>
        <taxon>Bacteroidota</taxon>
        <taxon>Bacteroidia</taxon>
        <taxon>Bacteroidales</taxon>
        <taxon>Paludibacteraceae</taxon>
        <taxon>Paludibacter</taxon>
    </lineage>
</organism>
<reference evidence="5" key="1">
    <citation type="submission" date="2016-04" db="EMBL/GenBank/DDBJ databases">
        <title>Draft genome sequence of Paludibacter jiangxiensis strain NM7.</title>
        <authorList>
            <person name="Qiu Y."/>
            <person name="Matsuura N."/>
            <person name="Ohashi A."/>
            <person name="Tourlousse M.D."/>
            <person name="Sekiguchi Y."/>
        </authorList>
    </citation>
    <scope>NUCLEOTIDE SEQUENCE [LARGE SCALE GENOMIC DNA]</scope>
    <source>
        <strain evidence="5">NM7</strain>
    </source>
</reference>
<dbReference type="SUPFAM" id="SSF50939">
    <property type="entry name" value="Sialidases"/>
    <property type="match status" value="1"/>
</dbReference>
<reference evidence="5" key="2">
    <citation type="journal article" date="2017" name="Genome Announc.">
        <title>Draft genome sequence of Paludibacter jiangxiensis NM7(T), a propionate-producing fermentative bacterium.</title>
        <authorList>
            <person name="Qiu Y.-L."/>
            <person name="Tourlousse D.M."/>
            <person name="Matsuura N."/>
            <person name="Ohashi A."/>
            <person name="Sekiguchi Y."/>
        </authorList>
    </citation>
    <scope>NUCLEOTIDE SEQUENCE [LARGE SCALE GENOMIC DNA]</scope>
    <source>
        <strain evidence="5">NM7</strain>
    </source>
</reference>
<dbReference type="OrthoDB" id="1078890at2"/>
<dbReference type="EMBL" id="BDCR01000001">
    <property type="protein sequence ID" value="GAT61635.1"/>
    <property type="molecule type" value="Genomic_DNA"/>
</dbReference>